<organism evidence="2 3">
    <name type="scientific">Desulfurivibrio alkaliphilus (strain DSM 19089 / UNIQEM U267 / AHT2)</name>
    <dbReference type="NCBI Taxonomy" id="589865"/>
    <lineage>
        <taxon>Bacteria</taxon>
        <taxon>Pseudomonadati</taxon>
        <taxon>Thermodesulfobacteriota</taxon>
        <taxon>Desulfobulbia</taxon>
        <taxon>Desulfobulbales</taxon>
        <taxon>Desulfobulbaceae</taxon>
        <taxon>Desulfurivibrio</taxon>
    </lineage>
</organism>
<dbReference type="FunCoup" id="D6Z233">
    <property type="interactions" value="67"/>
</dbReference>
<sequence length="658" mass="76248">MGLKEKIARYHLYNEERIAKSVLLNPHKSNIIFAAVPYLLHVNHPDLPGYLNEPAAPCGICNYNPATAFSFELFHRFFPGQSVPRGEEKMLPGNLCAIRSLMTIGSVGTIAQSEKSDCDYWVSVHRSQLGARGMELLAEKCAAIAAWTAKKGVETHFFLMDIEQTRENSFESAAMEESAGTSLKILLKDELFRTHVLVAGKPLLWWFLPPGLEEKHYHGLVKRLVREHKINPDDYVDLGCVATIPREEIFGACLWQMNKALDSPFKSVIKFAYLELLLQDQQSSPALFSDKIKRLVTYPEKLPDQMEMLDPGEIDPYLLLAREIIAFYQQANNRPIRQWADLIRECLFLKTLEMVESQKHAKMGQKSHHKAIMEQMEDWDILPANRQHFLNFRYWQYRDLLAFGSRVHGYLAETYKRLRRVFKEIDPEVGLTISERDIATLGRKLFTFYEKKPNKIDYIRSVSRYHMTMEDITIHITKYQERFFYYAFQGNLDHNTIREQVGAAIRRDDHLVRLVTWLMVNGMLARHTKLHLTKNFLPIDLADIQILAEKMLDTFPMVDFSKIPPQHLVEQENILRALVVVNFFKEPVKGNKTLASTIISENSYGEYFLHDYNTLAQLKNALLTLLTRHYVSRWNNNLIVFIPNQDEISAIKNLLEKG</sequence>
<dbReference type="Pfam" id="PF01295">
    <property type="entry name" value="Adenylate_cycl"/>
    <property type="match status" value="1"/>
</dbReference>
<proteinExistence type="predicted"/>
<keyword evidence="3" id="KW-1185">Reference proteome</keyword>
<dbReference type="InParanoid" id="D6Z233"/>
<reference evidence="3" key="1">
    <citation type="submission" date="2010-02" db="EMBL/GenBank/DDBJ databases">
        <title>Complete sequence of Desulfurivibrio alkaliphilus AHT2.</title>
        <authorList>
            <consortium name="US DOE Joint Genome Institute"/>
            <person name="Pitluck S."/>
            <person name="Chertkov O."/>
            <person name="Detter J.C."/>
            <person name="Han C."/>
            <person name="Tapia R."/>
            <person name="Larimer F."/>
            <person name="Land M."/>
            <person name="Hauser L."/>
            <person name="Kyrpides N."/>
            <person name="Mikhailova N."/>
            <person name="Sorokin D.Y."/>
            <person name="Muyzer G."/>
            <person name="Woyke T."/>
        </authorList>
    </citation>
    <scope>NUCLEOTIDE SEQUENCE [LARGE SCALE GENOMIC DNA]</scope>
    <source>
        <strain evidence="3">DSM 19089 / UNIQEM U267 / AHT2</strain>
    </source>
</reference>
<dbReference type="InterPro" id="IPR000274">
    <property type="entry name" value="Adenylate_cyclase_1"/>
</dbReference>
<dbReference type="eggNOG" id="COG3072">
    <property type="taxonomic scope" value="Bacteria"/>
</dbReference>
<dbReference type="GO" id="GO:0004016">
    <property type="term" value="F:adenylate cyclase activity"/>
    <property type="evidence" value="ECO:0007669"/>
    <property type="project" value="UniProtKB-EC"/>
</dbReference>
<protein>
    <submittedName>
        <fullName evidence="2">Putative adenylate cyclase</fullName>
        <ecNumber evidence="2">4.6.1.1</ecNumber>
    </submittedName>
</protein>
<gene>
    <name evidence="2" type="ordered locus">DaAHT2_0904</name>
</gene>
<evidence type="ECO:0000313" key="2">
    <source>
        <dbReference type="EMBL" id="ADH85608.1"/>
    </source>
</evidence>
<dbReference type="STRING" id="589865.DaAHT2_0904"/>
<dbReference type="HOGENOM" id="CLU_013280_1_0_7"/>
<dbReference type="OrthoDB" id="5436892at2"/>
<dbReference type="KEGG" id="dak:DaAHT2_0904"/>
<dbReference type="GO" id="GO:0006171">
    <property type="term" value="P:cAMP biosynthetic process"/>
    <property type="evidence" value="ECO:0007669"/>
    <property type="project" value="InterPro"/>
</dbReference>
<dbReference type="PANTHER" id="PTHR38760">
    <property type="entry name" value="ADENYLATE CYCLASE"/>
    <property type="match status" value="1"/>
</dbReference>
<dbReference type="NCBIfam" id="NF006981">
    <property type="entry name" value="PRK09450.2-1"/>
    <property type="match status" value="1"/>
</dbReference>
<dbReference type="EC" id="4.6.1.1" evidence="2"/>
<dbReference type="Proteomes" id="UP000001508">
    <property type="component" value="Chromosome"/>
</dbReference>
<dbReference type="EMBL" id="CP001940">
    <property type="protein sequence ID" value="ADH85608.1"/>
    <property type="molecule type" value="Genomic_DNA"/>
</dbReference>
<dbReference type="PANTHER" id="PTHR38760:SF1">
    <property type="entry name" value="ADENYLATE CYCLASE"/>
    <property type="match status" value="1"/>
</dbReference>
<dbReference type="InterPro" id="IPR024685">
    <property type="entry name" value="Adenylate_cyclase_1_N"/>
</dbReference>
<dbReference type="AlphaFoldDB" id="D6Z233"/>
<name>D6Z233_DESAT</name>
<accession>D6Z233</accession>
<evidence type="ECO:0000313" key="3">
    <source>
        <dbReference type="Proteomes" id="UP000001508"/>
    </source>
</evidence>
<dbReference type="Pfam" id="PF12633">
    <property type="entry name" value="Adenyl_cycl_N"/>
    <property type="match status" value="1"/>
</dbReference>
<keyword evidence="2" id="KW-0456">Lyase</keyword>
<feature type="domain" description="Adenylate cyclase class-I N-terminal" evidence="1">
    <location>
        <begin position="6"/>
        <end position="206"/>
    </location>
</feature>
<evidence type="ECO:0000259" key="1">
    <source>
        <dbReference type="Pfam" id="PF12633"/>
    </source>
</evidence>
<dbReference type="RefSeq" id="WP_013163138.1">
    <property type="nucleotide sequence ID" value="NC_014216.1"/>
</dbReference>